<organism evidence="1 2">
    <name type="scientific">Leptospira stimsonii</name>
    <dbReference type="NCBI Taxonomy" id="2202203"/>
    <lineage>
        <taxon>Bacteria</taxon>
        <taxon>Pseudomonadati</taxon>
        <taxon>Spirochaetota</taxon>
        <taxon>Spirochaetia</taxon>
        <taxon>Leptospirales</taxon>
        <taxon>Leptospiraceae</taxon>
        <taxon>Leptospira</taxon>
    </lineage>
</organism>
<evidence type="ECO:0000313" key="2">
    <source>
        <dbReference type="Proteomes" id="UP000266669"/>
    </source>
</evidence>
<accession>A0A8B3CSC0</accession>
<sequence length="103" mass="12310">MGAAPFTEDCRCYDKFSQRLQSISGGKRKEVVFKECWKGPPRDCSYETLDQYGMYIMKMEYRFPLKTVLLKKPKPLVEKNLQIRSSPVWVRMEFFNQETNKKR</sequence>
<dbReference type="Proteomes" id="UP000266669">
    <property type="component" value="Unassembled WGS sequence"/>
</dbReference>
<dbReference type="EMBL" id="QHCS01000002">
    <property type="protein sequence ID" value="RHX85914.1"/>
    <property type="molecule type" value="Genomic_DNA"/>
</dbReference>
<name>A0A8B3CSC0_9LEPT</name>
<gene>
    <name evidence="1" type="ORF">DLM78_08415</name>
</gene>
<comment type="caution">
    <text evidence="1">The sequence shown here is derived from an EMBL/GenBank/DDBJ whole genome shotgun (WGS) entry which is preliminary data.</text>
</comment>
<protein>
    <submittedName>
        <fullName evidence="1">Uncharacterized protein</fullName>
    </submittedName>
</protein>
<reference evidence="2" key="1">
    <citation type="submission" date="2018-05" db="EMBL/GenBank/DDBJ databases">
        <title>Leptospira yasudae sp. nov. and Leptospira stimsonii sp. nov., two pathogenic species of the genus Leptospira isolated from environmental sources.</title>
        <authorList>
            <person name="Casanovas-Massana A."/>
            <person name="Hamond C."/>
            <person name="Santos L.A."/>
            <person name="Hacker K.P."/>
            <person name="Balassiano I."/>
            <person name="Medeiros M.A."/>
            <person name="Reis M.G."/>
            <person name="Ko A.I."/>
            <person name="Wunder E.A."/>
        </authorList>
    </citation>
    <scope>NUCLEOTIDE SEQUENCE [LARGE SCALE GENOMIC DNA]</scope>
    <source>
        <strain evidence="2">AMB6-RJ</strain>
    </source>
</reference>
<dbReference type="AlphaFoldDB" id="A0A8B3CSC0"/>
<proteinExistence type="predicted"/>
<evidence type="ECO:0000313" key="1">
    <source>
        <dbReference type="EMBL" id="RHX85914.1"/>
    </source>
</evidence>